<accession>A0A7L9WL36</accession>
<name>A0A7L9WL36_9RHOB</name>
<gene>
    <name evidence="1" type="ORF">F3W81_06850</name>
</gene>
<evidence type="ECO:0000313" key="2">
    <source>
        <dbReference type="Proteomes" id="UP000594118"/>
    </source>
</evidence>
<organism evidence="1 2">
    <name type="scientific">Pseudooceanicola spongiae</name>
    <dbReference type="NCBI Taxonomy" id="2613965"/>
    <lineage>
        <taxon>Bacteria</taxon>
        <taxon>Pseudomonadati</taxon>
        <taxon>Pseudomonadota</taxon>
        <taxon>Alphaproteobacteria</taxon>
        <taxon>Rhodobacterales</taxon>
        <taxon>Paracoccaceae</taxon>
        <taxon>Pseudooceanicola</taxon>
    </lineage>
</organism>
<reference evidence="1 2" key="1">
    <citation type="submission" date="2019-10" db="EMBL/GenBank/DDBJ databases">
        <title>Pseudopuniceibacterium sp. HQ09 islated from Antarctica.</title>
        <authorList>
            <person name="Liao L."/>
            <person name="Su S."/>
            <person name="Chen B."/>
            <person name="Yu Y."/>
        </authorList>
    </citation>
    <scope>NUCLEOTIDE SEQUENCE [LARGE SCALE GENOMIC DNA]</scope>
    <source>
        <strain evidence="1 2">HQ09</strain>
    </source>
</reference>
<evidence type="ECO:0000313" key="1">
    <source>
        <dbReference type="EMBL" id="QOL80554.1"/>
    </source>
</evidence>
<dbReference type="RefSeq" id="WP_193082874.1">
    <property type="nucleotide sequence ID" value="NZ_CP045201.1"/>
</dbReference>
<dbReference type="AlphaFoldDB" id="A0A7L9WL36"/>
<dbReference type="Proteomes" id="UP000594118">
    <property type="component" value="Chromosome"/>
</dbReference>
<sequence>MDSTQQAEGEKRVEQLLVEPLQRRGLVKPATMTKDQFAAMVSDLCARLAYMSPANLGALEEEAAGLASGKARDRFPIAQRILERAAEIQPPGDDASPLIRAVFANALGRDALQGGWAPELLAELRRSRRWPGSYTLTQVRAQADPAVRKATTLRGFVARGQGLTTEESAWLSRRVDAMRKCDQIAALAQTSEAGA</sequence>
<proteinExistence type="predicted"/>
<protein>
    <submittedName>
        <fullName evidence="1">Uncharacterized protein</fullName>
    </submittedName>
</protein>
<keyword evidence="2" id="KW-1185">Reference proteome</keyword>
<dbReference type="EMBL" id="CP045201">
    <property type="protein sequence ID" value="QOL80554.1"/>
    <property type="molecule type" value="Genomic_DNA"/>
</dbReference>
<dbReference type="KEGG" id="pshq:F3W81_06850"/>